<keyword evidence="2" id="KW-0472">Membrane</keyword>
<proteinExistence type="predicted"/>
<dbReference type="RefSeq" id="WP_122254409.1">
    <property type="nucleotide sequence ID" value="NZ_RDQL01000015.1"/>
</dbReference>
<evidence type="ECO:0000313" key="3">
    <source>
        <dbReference type="EMBL" id="RMW97531.1"/>
    </source>
</evidence>
<accession>A0A3M6Q536</accession>
<dbReference type="AlphaFoldDB" id="A0A3M6Q536"/>
<name>A0A3M6Q536_9BURK</name>
<keyword evidence="2" id="KW-1133">Transmembrane helix</keyword>
<evidence type="ECO:0000256" key="2">
    <source>
        <dbReference type="SAM" id="Phobius"/>
    </source>
</evidence>
<feature type="region of interest" description="Disordered" evidence="1">
    <location>
        <begin position="88"/>
        <end position="108"/>
    </location>
</feature>
<reference evidence="3 4" key="1">
    <citation type="submission" date="2018-10" db="EMBL/GenBank/DDBJ databases">
        <title>Comamonadaceae CDC group NO-1 genome sequencing and assembly.</title>
        <authorList>
            <person name="Bernier A.-M."/>
            <person name="Bernard K."/>
        </authorList>
    </citation>
    <scope>NUCLEOTIDE SEQUENCE [LARGE SCALE GENOMIC DNA]</scope>
    <source>
        <strain evidence="3 4">NML161473</strain>
    </source>
</reference>
<evidence type="ECO:0000256" key="1">
    <source>
        <dbReference type="SAM" id="MobiDB-lite"/>
    </source>
</evidence>
<comment type="caution">
    <text evidence="3">The sequence shown here is derived from an EMBL/GenBank/DDBJ whole genome shotgun (WGS) entry which is preliminary data.</text>
</comment>
<protein>
    <submittedName>
        <fullName evidence="3">Uncharacterized protein</fullName>
    </submittedName>
</protein>
<keyword evidence="2" id="KW-0812">Transmembrane</keyword>
<evidence type="ECO:0000313" key="4">
    <source>
        <dbReference type="Proteomes" id="UP000267035"/>
    </source>
</evidence>
<dbReference type="Proteomes" id="UP000267035">
    <property type="component" value="Unassembled WGS sequence"/>
</dbReference>
<organism evidence="3 4">
    <name type="scientific">Allofranklinella schreckenbergeri</name>
    <dbReference type="NCBI Taxonomy" id="1076744"/>
    <lineage>
        <taxon>Bacteria</taxon>
        <taxon>Pseudomonadati</taxon>
        <taxon>Pseudomonadota</taxon>
        <taxon>Betaproteobacteria</taxon>
        <taxon>Burkholderiales</taxon>
        <taxon>Comamonadaceae</taxon>
        <taxon>Allofranklinella</taxon>
    </lineage>
</organism>
<feature type="transmembrane region" description="Helical" evidence="2">
    <location>
        <begin position="6"/>
        <end position="39"/>
    </location>
</feature>
<keyword evidence="4" id="KW-1185">Reference proteome</keyword>
<sequence>MNNVIAMVASALLLALGLMAGAALFFVFLFAVAGFWLVFQVRRIWARLTGKPVGAWTAGRFDPRNGFQYGYQSMNRYARARAQQQRIQADVTDVEPRAPQSGASEAKD</sequence>
<gene>
    <name evidence="3" type="ORF">EBQ25_09985</name>
</gene>
<dbReference type="EMBL" id="RDQL01000015">
    <property type="protein sequence ID" value="RMW97531.1"/>
    <property type="molecule type" value="Genomic_DNA"/>
</dbReference>